<feature type="transmembrane region" description="Helical" evidence="5">
    <location>
        <begin position="82"/>
        <end position="102"/>
    </location>
</feature>
<feature type="transmembrane region" description="Helical" evidence="5">
    <location>
        <begin position="57"/>
        <end position="75"/>
    </location>
</feature>
<comment type="subcellular location">
    <subcellularLocation>
        <location evidence="1">Membrane</location>
        <topology evidence="1">Multi-pass membrane protein</topology>
    </subcellularLocation>
</comment>
<reference evidence="7 8" key="1">
    <citation type="submission" date="2011-09" db="EMBL/GenBank/DDBJ databases">
        <title>The Genome Sequence of Bacillus smithii 7_3_47FAA.</title>
        <authorList>
            <consortium name="The Broad Institute Genome Sequencing Platform"/>
            <person name="Earl A."/>
            <person name="Ward D."/>
            <person name="Feldgarden M."/>
            <person name="Gevers D."/>
            <person name="Daigneault M."/>
            <person name="Strauss J."/>
            <person name="Allen-Vercoe E."/>
            <person name="Young S.K."/>
            <person name="Zeng Q."/>
            <person name="Gargeya S."/>
            <person name="Fitzgerald M."/>
            <person name="Haas B."/>
            <person name="Abouelleil A."/>
            <person name="Alvarado L."/>
            <person name="Arachchi H.M."/>
            <person name="Berlin A."/>
            <person name="Brown A."/>
            <person name="Chapman S.B."/>
            <person name="Chen Z."/>
            <person name="Dunbar C."/>
            <person name="Freedman E."/>
            <person name="Gearin G."/>
            <person name="Goldberg J."/>
            <person name="Griggs A."/>
            <person name="Gujja S."/>
            <person name="Heiman D."/>
            <person name="Howarth C."/>
            <person name="Larson L."/>
            <person name="Lui A."/>
            <person name="MacDonald P.J.P."/>
            <person name="Montmayeur A."/>
            <person name="Murphy C."/>
            <person name="Neiman D."/>
            <person name="Pearson M."/>
            <person name="Priest M."/>
            <person name="Roberts A."/>
            <person name="Saif S."/>
            <person name="Shea T."/>
            <person name="Shenoy N."/>
            <person name="Sisk P."/>
            <person name="Stolte C."/>
            <person name="Sykes S."/>
            <person name="Wortman J."/>
            <person name="Nusbaum C."/>
            <person name="Birren B."/>
        </authorList>
    </citation>
    <scope>NUCLEOTIDE SEQUENCE [LARGE SCALE GENOMIC DNA]</scope>
    <source>
        <strain evidence="7 8">7_3_47FAA</strain>
    </source>
</reference>
<organism evidence="7 8">
    <name type="scientific">Bacillus smithii 7_3_47FAA</name>
    <dbReference type="NCBI Taxonomy" id="665952"/>
    <lineage>
        <taxon>Bacteria</taxon>
        <taxon>Bacillati</taxon>
        <taxon>Bacillota</taxon>
        <taxon>Bacilli</taxon>
        <taxon>Bacillales</taxon>
        <taxon>Bacillaceae</taxon>
        <taxon>Bacillus</taxon>
    </lineage>
</organism>
<evidence type="ECO:0000256" key="1">
    <source>
        <dbReference type="ARBA" id="ARBA00004141"/>
    </source>
</evidence>
<evidence type="ECO:0000313" key="8">
    <source>
        <dbReference type="Proteomes" id="UP000011747"/>
    </source>
</evidence>
<dbReference type="Proteomes" id="UP000011747">
    <property type="component" value="Unassembled WGS sequence"/>
</dbReference>
<evidence type="ECO:0000256" key="3">
    <source>
        <dbReference type="ARBA" id="ARBA00022989"/>
    </source>
</evidence>
<keyword evidence="2 5" id="KW-0812">Transmembrane</keyword>
<keyword evidence="4 5" id="KW-0472">Membrane</keyword>
<evidence type="ECO:0000313" key="7">
    <source>
        <dbReference type="EMBL" id="EHL79200.1"/>
    </source>
</evidence>
<feature type="domain" description="Integral membrane bound transporter" evidence="6">
    <location>
        <begin position="48"/>
        <end position="168"/>
    </location>
</feature>
<gene>
    <name evidence="7" type="ORF">HMPREF1015_01403</name>
</gene>
<dbReference type="AlphaFoldDB" id="G9QI39"/>
<dbReference type="HOGENOM" id="CLU_1431953_0_0_9"/>
<evidence type="ECO:0000256" key="5">
    <source>
        <dbReference type="SAM" id="Phobius"/>
    </source>
</evidence>
<keyword evidence="8" id="KW-1185">Reference proteome</keyword>
<proteinExistence type="predicted"/>
<keyword evidence="3 5" id="KW-1133">Transmembrane helix</keyword>
<comment type="caution">
    <text evidence="7">The sequence shown here is derived from an EMBL/GenBank/DDBJ whole genome shotgun (WGS) entry which is preliminary data.</text>
</comment>
<dbReference type="Pfam" id="PF13515">
    <property type="entry name" value="FUSC_2"/>
    <property type="match status" value="1"/>
</dbReference>
<sequence>MPHNNKKDHNGEISMNTKVFIKHLSRKLNRAGITLQTFKISLAAGISWWLATFITPHFYPYIAPLTAVLITNTTFEKAVTKAIHRFLGVVGGVACSLIVSQWIMPSGMAAFLSIFIGMAMAKTLKLHQDSISQIGVTVVMVLAFLHSGGYEWARIIETVIGSVVAIFVTILLPNRRAGHDDTLDLGKAT</sequence>
<dbReference type="PATRIC" id="fig|665952.3.peg.615"/>
<dbReference type="EMBL" id="ACWF01000027">
    <property type="protein sequence ID" value="EHL79200.1"/>
    <property type="molecule type" value="Genomic_DNA"/>
</dbReference>
<accession>G9QI39</accession>
<dbReference type="GO" id="GO:0016020">
    <property type="term" value="C:membrane"/>
    <property type="evidence" value="ECO:0007669"/>
    <property type="project" value="UniProtKB-SubCell"/>
</dbReference>
<name>G9QI39_9BACI</name>
<evidence type="ECO:0000256" key="4">
    <source>
        <dbReference type="ARBA" id="ARBA00023136"/>
    </source>
</evidence>
<feature type="transmembrane region" description="Helical" evidence="5">
    <location>
        <begin position="155"/>
        <end position="172"/>
    </location>
</feature>
<evidence type="ECO:0000256" key="2">
    <source>
        <dbReference type="ARBA" id="ARBA00022692"/>
    </source>
</evidence>
<evidence type="ECO:0000259" key="6">
    <source>
        <dbReference type="Pfam" id="PF13515"/>
    </source>
</evidence>
<dbReference type="InterPro" id="IPR049453">
    <property type="entry name" value="Memb_transporter_dom"/>
</dbReference>
<protein>
    <recommendedName>
        <fullName evidence="6">Integral membrane bound transporter domain-containing protein</fullName>
    </recommendedName>
</protein>